<dbReference type="InterPro" id="IPR018376">
    <property type="entry name" value="Enoyl-CoA_hyd/isom_CS"/>
</dbReference>
<evidence type="ECO:0000256" key="1">
    <source>
        <dbReference type="ARBA" id="ARBA00005254"/>
    </source>
</evidence>
<organism evidence="3 4">
    <name type="scientific">Desulfosalsimonas propionicica</name>
    <dbReference type="NCBI Taxonomy" id="332175"/>
    <lineage>
        <taxon>Bacteria</taxon>
        <taxon>Pseudomonadati</taxon>
        <taxon>Thermodesulfobacteriota</taxon>
        <taxon>Desulfobacteria</taxon>
        <taxon>Desulfobacterales</taxon>
        <taxon>Desulfosalsimonadaceae</taxon>
        <taxon>Desulfosalsimonas</taxon>
    </lineage>
</organism>
<dbReference type="AlphaFoldDB" id="A0A7W0C6D0"/>
<sequence>MTEQLLQETTEDDIRIVTLNHGKTNSLNRDMLRRLGEIVAEADENPSPKGIVLTGEGRFFSSGFDLPMFLGFSELREAVEFFEFEEQVLTSLFACRKPVVAALNGHTAAGGLILAMAADYRIIKEHPKIKVGMSENKIGLPLSVAQHEVMRFGFDSNHRFRDVMFFSDMVDVFGAREKGLVDELAAEDMLMERARQVVSLWIDNPGRPFMRMKQMLRADTVQRIRRKLAEENWQAELKNFFRDEVRQTLEFVQASMK</sequence>
<proteinExistence type="inferred from homology"/>
<dbReference type="PROSITE" id="PS00166">
    <property type="entry name" value="ENOYL_COA_HYDRATASE"/>
    <property type="match status" value="1"/>
</dbReference>
<keyword evidence="4" id="KW-1185">Reference proteome</keyword>
<comment type="similarity">
    <text evidence="1 2">Belongs to the enoyl-CoA hydratase/isomerase family.</text>
</comment>
<evidence type="ECO:0000313" key="3">
    <source>
        <dbReference type="EMBL" id="MBA2879952.1"/>
    </source>
</evidence>
<accession>A0A7W0C6D0</accession>
<reference evidence="3 4" key="1">
    <citation type="submission" date="2020-07" db="EMBL/GenBank/DDBJ databases">
        <title>Genomic Encyclopedia of Type Strains, Phase IV (KMG-IV): sequencing the most valuable type-strain genomes for metagenomic binning, comparative biology and taxonomic classification.</title>
        <authorList>
            <person name="Goeker M."/>
        </authorList>
    </citation>
    <scope>NUCLEOTIDE SEQUENCE [LARGE SCALE GENOMIC DNA]</scope>
    <source>
        <strain evidence="3 4">DSM 17721</strain>
    </source>
</reference>
<dbReference type="PANTHER" id="PTHR11941">
    <property type="entry name" value="ENOYL-COA HYDRATASE-RELATED"/>
    <property type="match status" value="1"/>
</dbReference>
<dbReference type="SUPFAM" id="SSF52096">
    <property type="entry name" value="ClpP/crotonase"/>
    <property type="match status" value="1"/>
</dbReference>
<dbReference type="EMBL" id="JACDUS010000001">
    <property type="protein sequence ID" value="MBA2879952.1"/>
    <property type="molecule type" value="Genomic_DNA"/>
</dbReference>
<evidence type="ECO:0000313" key="4">
    <source>
        <dbReference type="Proteomes" id="UP000525298"/>
    </source>
</evidence>
<dbReference type="GO" id="GO:0006635">
    <property type="term" value="P:fatty acid beta-oxidation"/>
    <property type="evidence" value="ECO:0007669"/>
    <property type="project" value="TreeGrafter"/>
</dbReference>
<dbReference type="RefSeq" id="WP_181549632.1">
    <property type="nucleotide sequence ID" value="NZ_JACDUS010000001.1"/>
</dbReference>
<name>A0A7W0C6D0_9BACT</name>
<evidence type="ECO:0000256" key="2">
    <source>
        <dbReference type="RuleBase" id="RU003707"/>
    </source>
</evidence>
<dbReference type="Gene3D" id="3.90.226.10">
    <property type="entry name" value="2-enoyl-CoA Hydratase, Chain A, domain 1"/>
    <property type="match status" value="1"/>
</dbReference>
<dbReference type="Pfam" id="PF00378">
    <property type="entry name" value="ECH_1"/>
    <property type="match status" value="1"/>
</dbReference>
<dbReference type="CDD" id="cd06558">
    <property type="entry name" value="crotonase-like"/>
    <property type="match status" value="1"/>
</dbReference>
<dbReference type="GO" id="GO:0003824">
    <property type="term" value="F:catalytic activity"/>
    <property type="evidence" value="ECO:0007669"/>
    <property type="project" value="InterPro"/>
</dbReference>
<dbReference type="Proteomes" id="UP000525298">
    <property type="component" value="Unassembled WGS sequence"/>
</dbReference>
<comment type="caution">
    <text evidence="3">The sequence shown here is derived from an EMBL/GenBank/DDBJ whole genome shotgun (WGS) entry which is preliminary data.</text>
</comment>
<protein>
    <submittedName>
        <fullName evidence="3">Enoyl-CoA hydratase/carnithine racemase</fullName>
    </submittedName>
</protein>
<dbReference type="InterPro" id="IPR001753">
    <property type="entry name" value="Enoyl-CoA_hydra/iso"/>
</dbReference>
<dbReference type="InterPro" id="IPR029045">
    <property type="entry name" value="ClpP/crotonase-like_dom_sf"/>
</dbReference>
<dbReference type="PANTHER" id="PTHR11941:SF54">
    <property type="entry name" value="ENOYL-COA HYDRATASE, MITOCHONDRIAL"/>
    <property type="match status" value="1"/>
</dbReference>
<gene>
    <name evidence="3" type="ORF">HNR65_000259</name>
</gene>